<dbReference type="EMBL" id="KZ347247">
    <property type="protein sequence ID" value="PIO68128.1"/>
    <property type="molecule type" value="Genomic_DNA"/>
</dbReference>
<evidence type="ECO:0000313" key="11">
    <source>
        <dbReference type="EMBL" id="PIO68128.1"/>
    </source>
</evidence>
<keyword evidence="4" id="KW-0862">Zinc</keyword>
<dbReference type="Proteomes" id="UP000230423">
    <property type="component" value="Unassembled WGS sequence"/>
</dbReference>
<reference evidence="11 12" key="1">
    <citation type="submission" date="2015-09" db="EMBL/GenBank/DDBJ databases">
        <title>Draft genome of the parasitic nematode Teladorsagia circumcincta isolate WARC Sus (inbred).</title>
        <authorList>
            <person name="Mitreva M."/>
        </authorList>
    </citation>
    <scope>NUCLEOTIDE SEQUENCE [LARGE SCALE GENOMIC DNA]</scope>
    <source>
        <strain evidence="11 12">S</strain>
    </source>
</reference>
<organism evidence="11 12">
    <name type="scientific">Teladorsagia circumcincta</name>
    <name type="common">Brown stomach worm</name>
    <name type="synonym">Ostertagia circumcincta</name>
    <dbReference type="NCBI Taxonomy" id="45464"/>
    <lineage>
        <taxon>Eukaryota</taxon>
        <taxon>Metazoa</taxon>
        <taxon>Ecdysozoa</taxon>
        <taxon>Nematoda</taxon>
        <taxon>Chromadorea</taxon>
        <taxon>Rhabditida</taxon>
        <taxon>Rhabditina</taxon>
        <taxon>Rhabditomorpha</taxon>
        <taxon>Strongyloidea</taxon>
        <taxon>Trichostrongylidae</taxon>
        <taxon>Teladorsagia</taxon>
    </lineage>
</organism>
<keyword evidence="5" id="KW-0805">Transcription regulation</keyword>
<evidence type="ECO:0000256" key="9">
    <source>
        <dbReference type="ARBA" id="ARBA00023242"/>
    </source>
</evidence>
<keyword evidence="8" id="KW-0675">Receptor</keyword>
<gene>
    <name evidence="11" type="ORF">TELCIR_10100</name>
</gene>
<keyword evidence="6" id="KW-0238">DNA-binding</keyword>
<dbReference type="GO" id="GO:0005634">
    <property type="term" value="C:nucleus"/>
    <property type="evidence" value="ECO:0007669"/>
    <property type="project" value="UniProtKB-SubCell"/>
</dbReference>
<sequence length="148" mass="16313">MRRDFDFGLMLRKRLDVDPTHMPAAADHTTFSHQTTTQERIVSRSAAATVAVPSKMDVDLVDPLAEPCAVCGDKSTGTHYGVISCNGCKWRDFVLKIASFIKIKSTLQQSEMAIKTQTGYLIKAAASGRVLMLDMNTIVVEMYLVTVN</sequence>
<dbReference type="SUPFAM" id="SSF57716">
    <property type="entry name" value="Glucocorticoid receptor-like (DNA-binding domain)"/>
    <property type="match status" value="1"/>
</dbReference>
<proteinExistence type="predicted"/>
<dbReference type="PANTHER" id="PTHR45805:SF2">
    <property type="entry name" value="NUCLEAR HORMONE RECEPTOR HR3-RELATED"/>
    <property type="match status" value="1"/>
</dbReference>
<keyword evidence="2" id="KW-0479">Metal-binding</keyword>
<comment type="subcellular location">
    <subcellularLocation>
        <location evidence="1">Nucleus</location>
    </subcellularLocation>
</comment>
<keyword evidence="7" id="KW-0804">Transcription</keyword>
<evidence type="ECO:0000256" key="4">
    <source>
        <dbReference type="ARBA" id="ARBA00022833"/>
    </source>
</evidence>
<name>A0A2G9UD02_TELCI</name>
<keyword evidence="3" id="KW-0863">Zinc-finger</keyword>
<keyword evidence="9" id="KW-0539">Nucleus</keyword>
<dbReference type="InterPro" id="IPR013088">
    <property type="entry name" value="Znf_NHR/GATA"/>
</dbReference>
<dbReference type="OrthoDB" id="7634782at2759"/>
<accession>A0A2G9UD02</accession>
<dbReference type="InterPro" id="IPR001628">
    <property type="entry name" value="Znf_hrmn_rcpt"/>
</dbReference>
<dbReference type="GO" id="GO:0004879">
    <property type="term" value="F:nuclear receptor activity"/>
    <property type="evidence" value="ECO:0007669"/>
    <property type="project" value="TreeGrafter"/>
</dbReference>
<protein>
    <submittedName>
        <fullName evidence="11">Zinc finger, C4 type</fullName>
    </submittedName>
</protein>
<feature type="domain" description="Nuclear receptor" evidence="10">
    <location>
        <begin position="65"/>
        <end position="89"/>
    </location>
</feature>
<dbReference type="Pfam" id="PF00105">
    <property type="entry name" value="zf-C4"/>
    <property type="match status" value="1"/>
</dbReference>
<dbReference type="GO" id="GO:0000978">
    <property type="term" value="F:RNA polymerase II cis-regulatory region sequence-specific DNA binding"/>
    <property type="evidence" value="ECO:0007669"/>
    <property type="project" value="TreeGrafter"/>
</dbReference>
<evidence type="ECO:0000256" key="8">
    <source>
        <dbReference type="ARBA" id="ARBA00023170"/>
    </source>
</evidence>
<dbReference type="AlphaFoldDB" id="A0A2G9UD02"/>
<evidence type="ECO:0000256" key="5">
    <source>
        <dbReference type="ARBA" id="ARBA00023015"/>
    </source>
</evidence>
<evidence type="ECO:0000256" key="2">
    <source>
        <dbReference type="ARBA" id="ARBA00022723"/>
    </source>
</evidence>
<evidence type="ECO:0000256" key="3">
    <source>
        <dbReference type="ARBA" id="ARBA00022771"/>
    </source>
</evidence>
<keyword evidence="12" id="KW-1185">Reference proteome</keyword>
<dbReference type="SMART" id="SM00399">
    <property type="entry name" value="ZnF_C4"/>
    <property type="match status" value="1"/>
</dbReference>
<dbReference type="Gene3D" id="3.30.50.10">
    <property type="entry name" value="Erythroid Transcription Factor GATA-1, subunit A"/>
    <property type="match status" value="1"/>
</dbReference>
<evidence type="ECO:0000256" key="7">
    <source>
        <dbReference type="ARBA" id="ARBA00023163"/>
    </source>
</evidence>
<dbReference type="PROSITE" id="PS51030">
    <property type="entry name" value="NUCLEAR_REC_DBD_2"/>
    <property type="match status" value="1"/>
</dbReference>
<evidence type="ECO:0000259" key="10">
    <source>
        <dbReference type="PROSITE" id="PS51030"/>
    </source>
</evidence>
<evidence type="ECO:0000313" key="12">
    <source>
        <dbReference type="Proteomes" id="UP000230423"/>
    </source>
</evidence>
<evidence type="ECO:0000256" key="1">
    <source>
        <dbReference type="ARBA" id="ARBA00004123"/>
    </source>
</evidence>
<dbReference type="GO" id="GO:0008270">
    <property type="term" value="F:zinc ion binding"/>
    <property type="evidence" value="ECO:0007669"/>
    <property type="project" value="UniProtKB-KW"/>
</dbReference>
<evidence type="ECO:0000256" key="6">
    <source>
        <dbReference type="ARBA" id="ARBA00023125"/>
    </source>
</evidence>
<dbReference type="PANTHER" id="PTHR45805">
    <property type="entry name" value="NUCLEAR HORMONE RECEPTOR HR3-RELATED"/>
    <property type="match status" value="1"/>
</dbReference>